<protein>
    <submittedName>
        <fullName evidence="2">Uncharacterized protein</fullName>
    </submittedName>
</protein>
<evidence type="ECO:0000313" key="2">
    <source>
        <dbReference type="EnsemblPlants" id="MELO3C033489.2.1"/>
    </source>
</evidence>
<proteinExistence type="predicted"/>
<dbReference type="Gramene" id="MELO3C033489.2.1">
    <property type="protein sequence ID" value="MELO3C033489.2.1"/>
    <property type="gene ID" value="MELO3C033489.2"/>
</dbReference>
<dbReference type="EnsemblPlants" id="MELO3C033489.2.1">
    <property type="protein sequence ID" value="MELO3C033489.2.1"/>
    <property type="gene ID" value="MELO3C033489.2"/>
</dbReference>
<feature type="region of interest" description="Disordered" evidence="1">
    <location>
        <begin position="1"/>
        <end position="32"/>
    </location>
</feature>
<organism evidence="2">
    <name type="scientific">Cucumis melo</name>
    <name type="common">Muskmelon</name>
    <dbReference type="NCBI Taxonomy" id="3656"/>
    <lineage>
        <taxon>Eukaryota</taxon>
        <taxon>Viridiplantae</taxon>
        <taxon>Streptophyta</taxon>
        <taxon>Embryophyta</taxon>
        <taxon>Tracheophyta</taxon>
        <taxon>Spermatophyta</taxon>
        <taxon>Magnoliopsida</taxon>
        <taxon>eudicotyledons</taxon>
        <taxon>Gunneridae</taxon>
        <taxon>Pentapetalae</taxon>
        <taxon>rosids</taxon>
        <taxon>fabids</taxon>
        <taxon>Cucurbitales</taxon>
        <taxon>Cucurbitaceae</taxon>
        <taxon>Benincaseae</taxon>
        <taxon>Cucumis</taxon>
    </lineage>
</organism>
<dbReference type="AlphaFoldDB" id="A0A9I9EHI1"/>
<evidence type="ECO:0000256" key="1">
    <source>
        <dbReference type="SAM" id="MobiDB-lite"/>
    </source>
</evidence>
<reference evidence="2" key="1">
    <citation type="submission" date="2023-03" db="UniProtKB">
        <authorList>
            <consortium name="EnsemblPlants"/>
        </authorList>
    </citation>
    <scope>IDENTIFICATION</scope>
</reference>
<sequence>MGGANGDCPKGVPRNSQILNSHNHHSPTPSPPFTLHFMNHIQFLPTQIVNPFIQIQTAYLRRGRGAGNTDRLKDWRALAC</sequence>
<accession>A0A9I9EHI1</accession>
<name>A0A9I9EHI1_CUCME</name>